<sequence>MFLLKVVPVPPSRFRPATMMGSMTLESPQNQLLTQILTQTIKLRNLHNELTTTSRKLQLEKHLDSTKIAALQTTRAKLYRQAPEACVGMEVVVNSLMNSTKNSTTMGPGKLPPQGIKRILEKKEGLFRINMMGKRVNCATRSVISPDINIETNEIGVPPVSAKMMVISSSSIGNQPSINRDVSPRKDFDRDEHAFASKLGCPKRGADDCQQQQSIFGTDLGLGNPLRCLIQDDIGSGGWMTNVDMCVNRDDYYQIIYDALRPEGNYSGQGRAITVPPNIWKTVPMWTGTAHFDNDEKYYPD</sequence>
<keyword evidence="10" id="KW-1185">Reference proteome</keyword>
<accession>A0A0L0VPV1</accession>
<feature type="domain" description="RNA polymerase N-terminal" evidence="8">
    <location>
        <begin position="1"/>
        <end position="241"/>
    </location>
</feature>
<dbReference type="SUPFAM" id="SSF64484">
    <property type="entry name" value="beta and beta-prime subunits of DNA dependent RNA-polymerase"/>
    <property type="match status" value="1"/>
</dbReference>
<evidence type="ECO:0000256" key="5">
    <source>
        <dbReference type="ARBA" id="ARBA00022695"/>
    </source>
</evidence>
<keyword evidence="3" id="KW-0240">DNA-directed RNA polymerase</keyword>
<protein>
    <recommendedName>
        <fullName evidence="2">DNA-directed RNA polymerase</fullName>
        <ecNumber evidence="2">2.7.7.6</ecNumber>
    </recommendedName>
</protein>
<evidence type="ECO:0000313" key="10">
    <source>
        <dbReference type="Proteomes" id="UP000054564"/>
    </source>
</evidence>
<dbReference type="InterPro" id="IPR045867">
    <property type="entry name" value="DNA-dir_RpoC_beta_prime"/>
</dbReference>
<dbReference type="GO" id="GO:0005736">
    <property type="term" value="C:RNA polymerase I complex"/>
    <property type="evidence" value="ECO:0007669"/>
    <property type="project" value="TreeGrafter"/>
</dbReference>
<dbReference type="Gene3D" id="2.40.40.20">
    <property type="match status" value="1"/>
</dbReference>
<dbReference type="InterPro" id="IPR006592">
    <property type="entry name" value="RNA_pol_N"/>
</dbReference>
<dbReference type="STRING" id="1165861.A0A0L0VPV1"/>
<dbReference type="Gene3D" id="1.10.274.100">
    <property type="entry name" value="RNA polymerase Rpb1, domain 3"/>
    <property type="match status" value="1"/>
</dbReference>
<dbReference type="GO" id="GO:0006351">
    <property type="term" value="P:DNA-templated transcription"/>
    <property type="evidence" value="ECO:0007669"/>
    <property type="project" value="InterPro"/>
</dbReference>
<dbReference type="Proteomes" id="UP000054564">
    <property type="component" value="Unassembled WGS sequence"/>
</dbReference>
<evidence type="ECO:0000256" key="1">
    <source>
        <dbReference type="ARBA" id="ARBA00006460"/>
    </source>
</evidence>
<gene>
    <name evidence="9" type="ORF">PSTG_05403</name>
</gene>
<evidence type="ECO:0000256" key="7">
    <source>
        <dbReference type="ARBA" id="ARBA00048552"/>
    </source>
</evidence>
<evidence type="ECO:0000256" key="4">
    <source>
        <dbReference type="ARBA" id="ARBA00022679"/>
    </source>
</evidence>
<evidence type="ECO:0000256" key="3">
    <source>
        <dbReference type="ARBA" id="ARBA00022478"/>
    </source>
</evidence>
<dbReference type="SMART" id="SM00663">
    <property type="entry name" value="RPOLA_N"/>
    <property type="match status" value="1"/>
</dbReference>
<dbReference type="Pfam" id="PF00623">
    <property type="entry name" value="RNA_pol_Rpb1_2"/>
    <property type="match status" value="1"/>
</dbReference>
<dbReference type="GO" id="GO:0003677">
    <property type="term" value="F:DNA binding"/>
    <property type="evidence" value="ECO:0007669"/>
    <property type="project" value="InterPro"/>
</dbReference>
<comment type="similarity">
    <text evidence="1">Belongs to the RNA polymerase beta' chain family.</text>
</comment>
<evidence type="ECO:0000313" key="9">
    <source>
        <dbReference type="EMBL" id="KNF01304.1"/>
    </source>
</evidence>
<dbReference type="InterPro" id="IPR042102">
    <property type="entry name" value="RNA_pol_Rpb1_3_sf"/>
</dbReference>
<name>A0A0L0VPV1_9BASI</name>
<evidence type="ECO:0000256" key="2">
    <source>
        <dbReference type="ARBA" id="ARBA00012418"/>
    </source>
</evidence>
<comment type="caution">
    <text evidence="9">The sequence shown here is derived from an EMBL/GenBank/DDBJ whole genome shotgun (WGS) entry which is preliminary data.</text>
</comment>
<dbReference type="GO" id="GO:0003899">
    <property type="term" value="F:DNA-directed RNA polymerase activity"/>
    <property type="evidence" value="ECO:0007669"/>
    <property type="project" value="UniProtKB-EC"/>
</dbReference>
<comment type="catalytic activity">
    <reaction evidence="7">
        <text>RNA(n) + a ribonucleoside 5'-triphosphate = RNA(n+1) + diphosphate</text>
        <dbReference type="Rhea" id="RHEA:21248"/>
        <dbReference type="Rhea" id="RHEA-COMP:14527"/>
        <dbReference type="Rhea" id="RHEA-COMP:17342"/>
        <dbReference type="ChEBI" id="CHEBI:33019"/>
        <dbReference type="ChEBI" id="CHEBI:61557"/>
        <dbReference type="ChEBI" id="CHEBI:140395"/>
        <dbReference type="EC" id="2.7.7.6"/>
    </reaction>
</comment>
<keyword evidence="6" id="KW-0804">Transcription</keyword>
<dbReference type="EMBL" id="AJIL01000030">
    <property type="protein sequence ID" value="KNF01304.1"/>
    <property type="molecule type" value="Genomic_DNA"/>
</dbReference>
<dbReference type="AlphaFoldDB" id="A0A0L0VPV1"/>
<reference evidence="10" key="1">
    <citation type="submission" date="2014-03" db="EMBL/GenBank/DDBJ databases">
        <title>The Genome Sequence of Puccinia striiformis f. sp. tritici PST-78.</title>
        <authorList>
            <consortium name="The Broad Institute Genome Sequencing Platform"/>
            <person name="Cuomo C."/>
            <person name="Hulbert S."/>
            <person name="Chen X."/>
            <person name="Walker B."/>
            <person name="Young S.K."/>
            <person name="Zeng Q."/>
            <person name="Gargeya S."/>
            <person name="Fitzgerald M."/>
            <person name="Haas B."/>
            <person name="Abouelleil A."/>
            <person name="Alvarado L."/>
            <person name="Arachchi H.M."/>
            <person name="Berlin A.M."/>
            <person name="Chapman S.B."/>
            <person name="Goldberg J."/>
            <person name="Griggs A."/>
            <person name="Gujja S."/>
            <person name="Hansen M."/>
            <person name="Howarth C."/>
            <person name="Imamovic A."/>
            <person name="Larimer J."/>
            <person name="McCowan C."/>
            <person name="Montmayeur A."/>
            <person name="Murphy C."/>
            <person name="Neiman D."/>
            <person name="Pearson M."/>
            <person name="Priest M."/>
            <person name="Roberts A."/>
            <person name="Saif S."/>
            <person name="Shea T."/>
            <person name="Sisk P."/>
            <person name="Sykes S."/>
            <person name="Wortman J."/>
            <person name="Nusbaum C."/>
            <person name="Birren B."/>
        </authorList>
    </citation>
    <scope>NUCLEOTIDE SEQUENCE [LARGE SCALE GENOMIC DNA]</scope>
    <source>
        <strain evidence="10">race PST-78</strain>
    </source>
</reference>
<keyword evidence="4" id="KW-0808">Transferase</keyword>
<evidence type="ECO:0000256" key="6">
    <source>
        <dbReference type="ARBA" id="ARBA00023163"/>
    </source>
</evidence>
<evidence type="ECO:0000259" key="8">
    <source>
        <dbReference type="SMART" id="SM00663"/>
    </source>
</evidence>
<dbReference type="PANTHER" id="PTHR19376">
    <property type="entry name" value="DNA-DIRECTED RNA POLYMERASE"/>
    <property type="match status" value="1"/>
</dbReference>
<organism evidence="9 10">
    <name type="scientific">Puccinia striiformis f. sp. tritici PST-78</name>
    <dbReference type="NCBI Taxonomy" id="1165861"/>
    <lineage>
        <taxon>Eukaryota</taxon>
        <taxon>Fungi</taxon>
        <taxon>Dikarya</taxon>
        <taxon>Basidiomycota</taxon>
        <taxon>Pucciniomycotina</taxon>
        <taxon>Pucciniomycetes</taxon>
        <taxon>Pucciniales</taxon>
        <taxon>Pucciniaceae</taxon>
        <taxon>Puccinia</taxon>
    </lineage>
</organism>
<dbReference type="EC" id="2.7.7.6" evidence="2"/>
<keyword evidence="5" id="KW-0548">Nucleotidyltransferase</keyword>
<dbReference type="PANTHER" id="PTHR19376:SF11">
    <property type="entry name" value="DNA-DIRECTED RNA POLYMERASE I SUBUNIT RPA1"/>
    <property type="match status" value="1"/>
</dbReference>
<dbReference type="InterPro" id="IPR000722">
    <property type="entry name" value="RNA_pol_asu"/>
</dbReference>
<proteinExistence type="inferred from homology"/>